<dbReference type="EMBL" id="KQ965918">
    <property type="protein sequence ID" value="KXS08927.1"/>
    <property type="molecule type" value="Genomic_DNA"/>
</dbReference>
<sequence length="77" mass="8502">MCAVSCQQLTVLVALHSIRQETTYQNHQVPLGQQWSNHAPSMAPQASILILSVSINTQNWLIGHNLEASICKGLHKL</sequence>
<protein>
    <submittedName>
        <fullName evidence="1">Uncharacterized protein</fullName>
    </submittedName>
</protein>
<reference evidence="1 2" key="1">
    <citation type="journal article" date="2015" name="Genome Biol. Evol.">
        <title>Phylogenomic analyses indicate that early fungi evolved digesting cell walls of algal ancestors of land plants.</title>
        <authorList>
            <person name="Chang Y."/>
            <person name="Wang S."/>
            <person name="Sekimoto S."/>
            <person name="Aerts A.L."/>
            <person name="Choi C."/>
            <person name="Clum A."/>
            <person name="LaButti K.M."/>
            <person name="Lindquist E.A."/>
            <person name="Yee Ngan C."/>
            <person name="Ohm R.A."/>
            <person name="Salamov A.A."/>
            <person name="Grigoriev I.V."/>
            <person name="Spatafora J.W."/>
            <person name="Berbee M.L."/>
        </authorList>
    </citation>
    <scope>NUCLEOTIDE SEQUENCE [LARGE SCALE GENOMIC DNA]</scope>
    <source>
        <strain evidence="1 2">JEL478</strain>
    </source>
</reference>
<keyword evidence="2" id="KW-1185">Reference proteome</keyword>
<dbReference type="Proteomes" id="UP000070544">
    <property type="component" value="Unassembled WGS sequence"/>
</dbReference>
<dbReference type="AlphaFoldDB" id="A0A138ZWQ4"/>
<organism evidence="1 2">
    <name type="scientific">Gonapodya prolifera (strain JEL478)</name>
    <name type="common">Monoblepharis prolifera</name>
    <dbReference type="NCBI Taxonomy" id="1344416"/>
    <lineage>
        <taxon>Eukaryota</taxon>
        <taxon>Fungi</taxon>
        <taxon>Fungi incertae sedis</taxon>
        <taxon>Chytridiomycota</taxon>
        <taxon>Chytridiomycota incertae sedis</taxon>
        <taxon>Monoblepharidomycetes</taxon>
        <taxon>Monoblepharidales</taxon>
        <taxon>Gonapodyaceae</taxon>
        <taxon>Gonapodya</taxon>
    </lineage>
</organism>
<name>A0A138ZWQ4_GONPJ</name>
<gene>
    <name evidence="1" type="ORF">M427DRAFT_65017</name>
</gene>
<evidence type="ECO:0000313" key="2">
    <source>
        <dbReference type="Proteomes" id="UP000070544"/>
    </source>
</evidence>
<accession>A0A138ZWQ4</accession>
<proteinExistence type="predicted"/>
<evidence type="ECO:0000313" key="1">
    <source>
        <dbReference type="EMBL" id="KXS08927.1"/>
    </source>
</evidence>